<dbReference type="Proteomes" id="UP000247498">
    <property type="component" value="Unassembled WGS sequence"/>
</dbReference>
<feature type="compositionally biased region" description="Pro residues" evidence="1">
    <location>
        <begin position="641"/>
        <end position="665"/>
    </location>
</feature>
<name>A0A2V0NRN3_9CHLO</name>
<sequence length="771" mass="81304">MKRAAVQQRSGAWSPQGVWPATQEPGSGDAVAPGAKEQRDLDRAFPRNRINWSKFRWYHTLWLLYVPIGLVAVAVRFLLLLAYFVVGPYIFPENARSLWFWTTWGCTCFYQTRHVRDDVHRDHYAADDFIYATPHEVREMLSRDGVRSREEVASTLFALEHHAWFLDATLFHCLMLRNGVGSVTLVGRGAATDGLVSHLLPKEYAMTMGPGEKLSDMLSRWRARKAAGQVEPFVLFPQGTTCAVDSVCEFQPRVAQLLGPGERLRPVAVDIISPLPFVELRGLGSTNVSDLIWYTFTPWWMVVFTILPELPAPLAADPPAAAAYMQRAAAECGVRRKAAVPVNLFDKRAWEKRAKARMVEGYRRREFGWIAALQSNWPARLRWLPPALHYATLEPVLLAAGAAAALLDVGPGASLLFGPLGRAVTLNLVVLHVVKLATRVPRPSWVFGRALPLRPADLSRPVQSKDYALPSGHSGFVSCVWAVAAATAVAAARAGGASALAAAAGPAGDLVGPARLAALAEAAAAASGPGGALLGLPAWAHGAFAAFAALAALARVYLALHWPTDVAGGLLLGGAVGALAGGAVDPAFLALAPARQLEVAAAGAAAFGLLCRFVIAAATAPDRSAFEMWPPASWPAFGAPPRSPPRWPGPRPRAAPPRPPRAPPPRARRCGCSPRAPAARTAGGAAGAALVAAAGLALLVAPAAAAAARRRAAAAAPAGKPGAAPTALRVLIRMRLVLGLAATLQLVLVATALVAPTVEAAVLGGGLPAAW</sequence>
<keyword evidence="2" id="KW-1133">Transmembrane helix</keyword>
<feature type="transmembrane region" description="Helical" evidence="2">
    <location>
        <begin position="570"/>
        <end position="592"/>
    </location>
</feature>
<dbReference type="InParanoid" id="A0A2V0NRN3"/>
<dbReference type="Pfam" id="PF01569">
    <property type="entry name" value="PAP2"/>
    <property type="match status" value="1"/>
</dbReference>
<feature type="transmembrane region" description="Helical" evidence="2">
    <location>
        <begin position="736"/>
        <end position="758"/>
    </location>
</feature>
<proteinExistence type="predicted"/>
<dbReference type="AlphaFoldDB" id="A0A2V0NRN3"/>
<feature type="transmembrane region" description="Helical" evidence="2">
    <location>
        <begin position="62"/>
        <end position="86"/>
    </location>
</feature>
<organism evidence="4 5">
    <name type="scientific">Raphidocelis subcapitata</name>
    <dbReference type="NCBI Taxonomy" id="307507"/>
    <lineage>
        <taxon>Eukaryota</taxon>
        <taxon>Viridiplantae</taxon>
        <taxon>Chlorophyta</taxon>
        <taxon>core chlorophytes</taxon>
        <taxon>Chlorophyceae</taxon>
        <taxon>CS clade</taxon>
        <taxon>Sphaeropleales</taxon>
        <taxon>Selenastraceae</taxon>
        <taxon>Raphidocelis</taxon>
    </lineage>
</organism>
<dbReference type="Gene3D" id="1.20.144.10">
    <property type="entry name" value="Phosphatidic acid phosphatase type 2/haloperoxidase"/>
    <property type="match status" value="1"/>
</dbReference>
<reference evidence="4 5" key="1">
    <citation type="journal article" date="2018" name="Sci. Rep.">
        <title>Raphidocelis subcapitata (=Pseudokirchneriella subcapitata) provides an insight into genome evolution and environmental adaptations in the Sphaeropleales.</title>
        <authorList>
            <person name="Suzuki S."/>
            <person name="Yamaguchi H."/>
            <person name="Nakajima N."/>
            <person name="Kawachi M."/>
        </authorList>
    </citation>
    <scope>NUCLEOTIDE SEQUENCE [LARGE SCALE GENOMIC DNA]</scope>
    <source>
        <strain evidence="4 5">NIES-35</strain>
    </source>
</reference>
<dbReference type="InterPro" id="IPR000326">
    <property type="entry name" value="PAP2/HPO"/>
</dbReference>
<protein>
    <submittedName>
        <fullName evidence="4">Phospholipid phosphatase</fullName>
    </submittedName>
</protein>
<feature type="region of interest" description="Disordered" evidence="1">
    <location>
        <begin position="640"/>
        <end position="675"/>
    </location>
</feature>
<feature type="transmembrane region" description="Helical" evidence="2">
    <location>
        <begin position="685"/>
        <end position="708"/>
    </location>
</feature>
<keyword evidence="2" id="KW-0472">Membrane</keyword>
<dbReference type="InterPro" id="IPR036938">
    <property type="entry name" value="PAP2/HPO_sf"/>
</dbReference>
<dbReference type="OrthoDB" id="2151665at2759"/>
<comment type="caution">
    <text evidence="4">The sequence shown here is derived from an EMBL/GenBank/DDBJ whole genome shotgun (WGS) entry which is preliminary data.</text>
</comment>
<feature type="region of interest" description="Disordered" evidence="1">
    <location>
        <begin position="1"/>
        <end position="37"/>
    </location>
</feature>
<accession>A0A2V0NRN3</accession>
<evidence type="ECO:0000256" key="2">
    <source>
        <dbReference type="SAM" id="Phobius"/>
    </source>
</evidence>
<feature type="domain" description="Phosphatidic acid phosphatase type 2/haloperoxidase" evidence="3">
    <location>
        <begin position="422"/>
        <end position="579"/>
    </location>
</feature>
<evidence type="ECO:0000256" key="1">
    <source>
        <dbReference type="SAM" id="MobiDB-lite"/>
    </source>
</evidence>
<keyword evidence="2" id="KW-0812">Transmembrane</keyword>
<keyword evidence="5" id="KW-1185">Reference proteome</keyword>
<evidence type="ECO:0000313" key="4">
    <source>
        <dbReference type="EMBL" id="GBF89312.1"/>
    </source>
</evidence>
<dbReference type="EMBL" id="BDRX01000009">
    <property type="protein sequence ID" value="GBF89312.1"/>
    <property type="molecule type" value="Genomic_DNA"/>
</dbReference>
<feature type="transmembrane region" description="Helical" evidence="2">
    <location>
        <begin position="538"/>
        <end position="558"/>
    </location>
</feature>
<evidence type="ECO:0000313" key="5">
    <source>
        <dbReference type="Proteomes" id="UP000247498"/>
    </source>
</evidence>
<gene>
    <name evidence="4" type="ORF">Rsub_02189</name>
</gene>
<evidence type="ECO:0000259" key="3">
    <source>
        <dbReference type="Pfam" id="PF01569"/>
    </source>
</evidence>
<dbReference type="SUPFAM" id="SSF48317">
    <property type="entry name" value="Acid phosphatase/Vanadium-dependent haloperoxidase"/>
    <property type="match status" value="1"/>
</dbReference>